<dbReference type="PRINTS" id="PR00377">
    <property type="entry name" value="IMPHPHTASES"/>
</dbReference>
<evidence type="ECO:0000313" key="6">
    <source>
        <dbReference type="Proteomes" id="UP000002431"/>
    </source>
</evidence>
<accession>Q1J087</accession>
<dbReference type="CDD" id="cd01638">
    <property type="entry name" value="CysQ"/>
    <property type="match status" value="1"/>
</dbReference>
<proteinExistence type="predicted"/>
<dbReference type="EMBL" id="CP000359">
    <property type="protein sequence ID" value="ABF45097.1"/>
    <property type="molecule type" value="Genomic_DNA"/>
</dbReference>
<dbReference type="PANTHER" id="PTHR20854">
    <property type="entry name" value="INOSITOL MONOPHOSPHATASE"/>
    <property type="match status" value="1"/>
</dbReference>
<name>Q1J087_DEIGD</name>
<dbReference type="GO" id="GO:0046854">
    <property type="term" value="P:phosphatidylinositol phosphate biosynthetic process"/>
    <property type="evidence" value="ECO:0007669"/>
    <property type="project" value="InterPro"/>
</dbReference>
<dbReference type="Gene3D" id="3.40.190.80">
    <property type="match status" value="1"/>
</dbReference>
<keyword evidence="1 4" id="KW-0479">Metal-binding</keyword>
<dbReference type="SUPFAM" id="SSF56655">
    <property type="entry name" value="Carbohydrate phosphatase"/>
    <property type="match status" value="1"/>
</dbReference>
<gene>
    <name evidence="5" type="ordered locus">Dgeo_0795</name>
</gene>
<dbReference type="KEGG" id="dge:Dgeo_0795"/>
<evidence type="ECO:0000256" key="4">
    <source>
        <dbReference type="PIRSR" id="PIRSR600760-2"/>
    </source>
</evidence>
<sequence>MGSGARRTARRPLTGIVIHVVGVRRLHEEKCNGDTLSGSMWEARQGEGRRLWHGPALPYLPSMTLSHERTVATRLALEAGELLRTHLERGLTVEHKTSADDPVTAADREASELILAGLRAAFAEDGLLSEEAADTSARLGQERVWIVDPIDGTKEFTSGSPDYAVSIGLAVGGEPVLGVVYAPATDELFVGVVGEGVTKNGTPAGFSHRTEYVVSVSDTEFKRELHRHDLPGMVPSGSIALKLARIAAGEADVTFTMSPRSEWDIAAGHALVRAAGGEVRRRDGRAIRYNVARPHLEQGIIGGRPEAMDWLEGELRARNLPTAHLSLTSADPAWAVLPPEDQAALDGHPTVFLRHAGGRVLALLVVGPDGNVERASGDAFHLERLTRDVTRALGREPAKVGG</sequence>
<dbReference type="Pfam" id="PF00459">
    <property type="entry name" value="Inositol_P"/>
    <property type="match status" value="1"/>
</dbReference>
<dbReference type="HOGENOM" id="CLU_044118_3_1_0"/>
<organism evidence="5 6">
    <name type="scientific">Deinococcus geothermalis (strain DSM 11300 / CIP 105573 / AG-3a)</name>
    <dbReference type="NCBI Taxonomy" id="319795"/>
    <lineage>
        <taxon>Bacteria</taxon>
        <taxon>Thermotogati</taxon>
        <taxon>Deinococcota</taxon>
        <taxon>Deinococci</taxon>
        <taxon>Deinococcales</taxon>
        <taxon>Deinococcaceae</taxon>
        <taxon>Deinococcus</taxon>
    </lineage>
</organism>
<feature type="binding site" evidence="4">
    <location>
        <position position="150"/>
    </location>
    <ligand>
        <name>Mg(2+)</name>
        <dbReference type="ChEBI" id="CHEBI:18420"/>
        <label>1</label>
        <note>catalytic</note>
    </ligand>
</feature>
<dbReference type="PROSITE" id="PS00629">
    <property type="entry name" value="IMP_1"/>
    <property type="match status" value="1"/>
</dbReference>
<dbReference type="AlphaFoldDB" id="Q1J087"/>
<dbReference type="PANTHER" id="PTHR20854:SF4">
    <property type="entry name" value="INOSITOL-1-MONOPHOSPHATASE-RELATED"/>
    <property type="match status" value="1"/>
</dbReference>
<dbReference type="GO" id="GO:0006020">
    <property type="term" value="P:inositol metabolic process"/>
    <property type="evidence" value="ECO:0007669"/>
    <property type="project" value="TreeGrafter"/>
</dbReference>
<feature type="binding site" evidence="4">
    <location>
        <position position="148"/>
    </location>
    <ligand>
        <name>Mg(2+)</name>
        <dbReference type="ChEBI" id="CHEBI:18420"/>
        <label>1</label>
        <note>catalytic</note>
    </ligand>
</feature>
<dbReference type="eggNOG" id="COG0483">
    <property type="taxonomic scope" value="Bacteria"/>
</dbReference>
<dbReference type="STRING" id="319795.Dgeo_0795"/>
<dbReference type="Proteomes" id="UP000002431">
    <property type="component" value="Chromosome"/>
</dbReference>
<dbReference type="GO" id="GO:0046872">
    <property type="term" value="F:metal ion binding"/>
    <property type="evidence" value="ECO:0007669"/>
    <property type="project" value="UniProtKB-KW"/>
</dbReference>
<keyword evidence="3 4" id="KW-0460">Magnesium</keyword>
<dbReference type="PROSITE" id="PS00630">
    <property type="entry name" value="IMP_2"/>
    <property type="match status" value="1"/>
</dbReference>
<dbReference type="GO" id="GO:0008934">
    <property type="term" value="F:inositol monophosphate 1-phosphatase activity"/>
    <property type="evidence" value="ECO:0007669"/>
    <property type="project" value="TreeGrafter"/>
</dbReference>
<feature type="binding site" evidence="4">
    <location>
        <position position="264"/>
    </location>
    <ligand>
        <name>Mg(2+)</name>
        <dbReference type="ChEBI" id="CHEBI:18420"/>
        <label>1</label>
        <note>catalytic</note>
    </ligand>
</feature>
<protein>
    <submittedName>
        <fullName evidence="5">Inositol monophosphatase</fullName>
    </submittedName>
</protein>
<evidence type="ECO:0000313" key="5">
    <source>
        <dbReference type="EMBL" id="ABF45097.1"/>
    </source>
</evidence>
<feature type="binding site" evidence="4">
    <location>
        <position position="130"/>
    </location>
    <ligand>
        <name>Mg(2+)</name>
        <dbReference type="ChEBI" id="CHEBI:18420"/>
        <label>1</label>
        <note>catalytic</note>
    </ligand>
</feature>
<feature type="binding site" evidence="4">
    <location>
        <position position="151"/>
    </location>
    <ligand>
        <name>Mg(2+)</name>
        <dbReference type="ChEBI" id="CHEBI:18420"/>
        <label>1</label>
        <note>catalytic</note>
    </ligand>
</feature>
<dbReference type="InterPro" id="IPR020550">
    <property type="entry name" value="Inositol_monophosphatase_CS"/>
</dbReference>
<reference evidence="5" key="1">
    <citation type="submission" date="2006-04" db="EMBL/GenBank/DDBJ databases">
        <title>Complete sequence of chromosome of Deinococcus geothermalis DSM 11300.</title>
        <authorList>
            <consortium name="US DOE Joint Genome Institute"/>
            <person name="Copeland A."/>
            <person name="Lucas S."/>
            <person name="Lapidus A."/>
            <person name="Barry K."/>
            <person name="Detter J.C."/>
            <person name="Glavina del Rio T."/>
            <person name="Hammon N."/>
            <person name="Israni S."/>
            <person name="Dalin E."/>
            <person name="Tice H."/>
            <person name="Pitluck S."/>
            <person name="Brettin T."/>
            <person name="Bruce D."/>
            <person name="Han C."/>
            <person name="Tapia R."/>
            <person name="Saunders E."/>
            <person name="Gilna P."/>
            <person name="Schmutz J."/>
            <person name="Larimer F."/>
            <person name="Land M."/>
            <person name="Hauser L."/>
            <person name="Kyrpides N."/>
            <person name="Kim E."/>
            <person name="Daly M.J."/>
            <person name="Fredrickson J.K."/>
            <person name="Makarova K.S."/>
            <person name="Gaidamakova E.K."/>
            <person name="Zhai M."/>
            <person name="Richardson P."/>
        </authorList>
    </citation>
    <scope>NUCLEOTIDE SEQUENCE</scope>
    <source>
        <strain evidence="5">DSM 11300</strain>
    </source>
</reference>
<evidence type="ECO:0000256" key="1">
    <source>
        <dbReference type="ARBA" id="ARBA00022723"/>
    </source>
</evidence>
<keyword evidence="6" id="KW-1185">Reference proteome</keyword>
<keyword evidence="2" id="KW-0378">Hydrolase</keyword>
<dbReference type="InterPro" id="IPR000760">
    <property type="entry name" value="Inositol_monophosphatase-like"/>
</dbReference>
<evidence type="ECO:0000256" key="2">
    <source>
        <dbReference type="ARBA" id="ARBA00022801"/>
    </source>
</evidence>
<dbReference type="Gene3D" id="3.30.540.10">
    <property type="entry name" value="Fructose-1,6-Bisphosphatase, subunit A, domain 1"/>
    <property type="match status" value="1"/>
</dbReference>
<comment type="cofactor">
    <cofactor evidence="4">
        <name>Mg(2+)</name>
        <dbReference type="ChEBI" id="CHEBI:18420"/>
    </cofactor>
</comment>
<dbReference type="InterPro" id="IPR020583">
    <property type="entry name" value="Inositol_monoP_metal-BS"/>
</dbReference>
<evidence type="ECO:0000256" key="3">
    <source>
        <dbReference type="ARBA" id="ARBA00022842"/>
    </source>
</evidence>
<dbReference type="GO" id="GO:0007165">
    <property type="term" value="P:signal transduction"/>
    <property type="evidence" value="ECO:0007669"/>
    <property type="project" value="TreeGrafter"/>
</dbReference>